<gene>
    <name evidence="3" type="ORF">JFN93_17825</name>
</gene>
<evidence type="ECO:0000313" key="3">
    <source>
        <dbReference type="EMBL" id="MBJ6726574.1"/>
    </source>
</evidence>
<evidence type="ECO:0000313" key="4">
    <source>
        <dbReference type="Proteomes" id="UP000636888"/>
    </source>
</evidence>
<name>A0A8J7M0X2_9BACT</name>
<keyword evidence="1" id="KW-0732">Signal</keyword>
<evidence type="ECO:0000259" key="2">
    <source>
        <dbReference type="Pfam" id="PF12849"/>
    </source>
</evidence>
<dbReference type="SUPFAM" id="SSF53850">
    <property type="entry name" value="Periplasmic binding protein-like II"/>
    <property type="match status" value="1"/>
</dbReference>
<dbReference type="PANTHER" id="PTHR30570">
    <property type="entry name" value="PERIPLASMIC PHOSPHATE BINDING COMPONENT OF PHOSPHATE ABC TRANSPORTER"/>
    <property type="match status" value="1"/>
</dbReference>
<evidence type="ECO:0000256" key="1">
    <source>
        <dbReference type="ARBA" id="ARBA00022729"/>
    </source>
</evidence>
<comment type="caution">
    <text evidence="3">The sequence shown here is derived from an EMBL/GenBank/DDBJ whole genome shotgun (WGS) entry which is preliminary data.</text>
</comment>
<dbReference type="PANTHER" id="PTHR30570:SF1">
    <property type="entry name" value="PHOSPHATE-BINDING PROTEIN PSTS"/>
    <property type="match status" value="1"/>
</dbReference>
<sequence length="290" mass="31197">MNYRYRKGAQNMHLHRIGAAALFLVLSLFVITTPSHADAPIRVNGTGSGVVLMKALVEAYAKENPQAVFDLQKSLGSSGAIKALGKGALDIAVSARPLTAKESGEGLAGLEYGRTPFVVITNRKYPHLAEIRHELLESIFNGRMAAWPNGPTVRLILRPLDDVDTKLTRAMSPEMDQGVTASHEHYPIVAITDADAFEMVKKTPGAITLIGLVMPLSEPRAVRLAKLDGVEPTLKNLASGKYRYYKEIFIVTKGQPAGALADFLKFIASSKGRAVAARSGVLVTLPAKAK</sequence>
<dbReference type="InterPro" id="IPR024370">
    <property type="entry name" value="PBP_domain"/>
</dbReference>
<organism evidence="3 4">
    <name type="scientific">Geomesophilobacter sediminis</name>
    <dbReference type="NCBI Taxonomy" id="2798584"/>
    <lineage>
        <taxon>Bacteria</taxon>
        <taxon>Pseudomonadati</taxon>
        <taxon>Thermodesulfobacteriota</taxon>
        <taxon>Desulfuromonadia</taxon>
        <taxon>Geobacterales</taxon>
        <taxon>Geobacteraceae</taxon>
        <taxon>Geomesophilobacter</taxon>
    </lineage>
</organism>
<dbReference type="Gene3D" id="3.40.190.10">
    <property type="entry name" value="Periplasmic binding protein-like II"/>
    <property type="match status" value="2"/>
</dbReference>
<dbReference type="RefSeq" id="WP_199385483.1">
    <property type="nucleotide sequence ID" value="NZ_JAEMHM010000015.1"/>
</dbReference>
<dbReference type="AlphaFoldDB" id="A0A8J7M0X2"/>
<accession>A0A8J7M0X2</accession>
<dbReference type="InterPro" id="IPR050811">
    <property type="entry name" value="Phosphate_ABC_transporter"/>
</dbReference>
<keyword evidence="4" id="KW-1185">Reference proteome</keyword>
<dbReference type="Proteomes" id="UP000636888">
    <property type="component" value="Unassembled WGS sequence"/>
</dbReference>
<protein>
    <submittedName>
        <fullName evidence="3">Substrate-binding domain-containing protein</fullName>
    </submittedName>
</protein>
<feature type="domain" description="PBP" evidence="2">
    <location>
        <begin position="35"/>
        <end position="270"/>
    </location>
</feature>
<reference evidence="3" key="1">
    <citation type="submission" date="2020-12" db="EMBL/GenBank/DDBJ databases">
        <title>Geomonas sp. Red875, isolated from river sediment.</title>
        <authorList>
            <person name="Xu Z."/>
            <person name="Zhang Z."/>
            <person name="Masuda Y."/>
            <person name="Itoh H."/>
            <person name="Senoo K."/>
        </authorList>
    </citation>
    <scope>NUCLEOTIDE SEQUENCE</scope>
    <source>
        <strain evidence="3">Red875</strain>
    </source>
</reference>
<dbReference type="Pfam" id="PF12849">
    <property type="entry name" value="PBP_like_2"/>
    <property type="match status" value="1"/>
</dbReference>
<proteinExistence type="predicted"/>
<dbReference type="EMBL" id="JAEMHM010000015">
    <property type="protein sequence ID" value="MBJ6726574.1"/>
    <property type="molecule type" value="Genomic_DNA"/>
</dbReference>